<name>A0A151Z961_TIELA</name>
<reference evidence="3 4" key="1">
    <citation type="submission" date="2015-12" db="EMBL/GenBank/DDBJ databases">
        <title>Dictyostelia acquired genes for synthesis and detection of signals that induce cell-type specialization by lateral gene transfer from prokaryotes.</title>
        <authorList>
            <person name="Gloeckner G."/>
            <person name="Schaap P."/>
        </authorList>
    </citation>
    <scope>NUCLEOTIDE SEQUENCE [LARGE SCALE GENOMIC DNA]</scope>
    <source>
        <strain evidence="3 4">TK</strain>
    </source>
</reference>
<dbReference type="Proteomes" id="UP000076078">
    <property type="component" value="Unassembled WGS sequence"/>
</dbReference>
<feature type="coiled-coil region" evidence="1">
    <location>
        <begin position="101"/>
        <end position="170"/>
    </location>
</feature>
<dbReference type="Pfam" id="PF13679">
    <property type="entry name" value="Methyltransf_32"/>
    <property type="match status" value="1"/>
</dbReference>
<evidence type="ECO:0000256" key="1">
    <source>
        <dbReference type="SAM" id="Coils"/>
    </source>
</evidence>
<evidence type="ECO:0000313" key="3">
    <source>
        <dbReference type="EMBL" id="KYQ90482.1"/>
    </source>
</evidence>
<feature type="domain" description="Methyltransferase" evidence="2">
    <location>
        <begin position="398"/>
        <end position="596"/>
    </location>
</feature>
<organism evidence="3 4">
    <name type="scientific">Tieghemostelium lacteum</name>
    <name type="common">Slime mold</name>
    <name type="synonym">Dictyostelium lacteum</name>
    <dbReference type="NCBI Taxonomy" id="361077"/>
    <lineage>
        <taxon>Eukaryota</taxon>
        <taxon>Amoebozoa</taxon>
        <taxon>Evosea</taxon>
        <taxon>Eumycetozoa</taxon>
        <taxon>Dictyostelia</taxon>
        <taxon>Dictyosteliales</taxon>
        <taxon>Raperosteliaceae</taxon>
        <taxon>Tieghemostelium</taxon>
    </lineage>
</organism>
<dbReference type="PANTHER" id="PTHR12496:SF0">
    <property type="entry name" value="METHYLTRANSFERASE DOMAIN-CONTAINING PROTEIN"/>
    <property type="match status" value="1"/>
</dbReference>
<dbReference type="AlphaFoldDB" id="A0A151Z961"/>
<protein>
    <recommendedName>
        <fullName evidence="2">Methyltransferase domain-containing protein</fullName>
    </recommendedName>
</protein>
<dbReference type="InterPro" id="IPR052220">
    <property type="entry name" value="METTL25"/>
</dbReference>
<proteinExistence type="predicted"/>
<dbReference type="OrthoDB" id="10258156at2759"/>
<keyword evidence="1" id="KW-0175">Coiled coil</keyword>
<dbReference type="InterPro" id="IPR029063">
    <property type="entry name" value="SAM-dependent_MTases_sf"/>
</dbReference>
<dbReference type="STRING" id="361077.A0A151Z961"/>
<accession>A0A151Z961</accession>
<dbReference type="InterPro" id="IPR025714">
    <property type="entry name" value="Methyltranfer_dom"/>
</dbReference>
<dbReference type="CDD" id="cd02440">
    <property type="entry name" value="AdoMet_MTases"/>
    <property type="match status" value="1"/>
</dbReference>
<keyword evidence="4" id="KW-1185">Reference proteome</keyword>
<evidence type="ECO:0000259" key="2">
    <source>
        <dbReference type="Pfam" id="PF13679"/>
    </source>
</evidence>
<evidence type="ECO:0000313" key="4">
    <source>
        <dbReference type="Proteomes" id="UP000076078"/>
    </source>
</evidence>
<dbReference type="FunCoup" id="A0A151Z961">
    <property type="interactions" value="185"/>
</dbReference>
<comment type="caution">
    <text evidence="3">The sequence shown here is derived from an EMBL/GenBank/DDBJ whole genome shotgun (WGS) entry which is preliminary data.</text>
</comment>
<gene>
    <name evidence="3" type="ORF">DLAC_09107</name>
</gene>
<dbReference type="Gene3D" id="3.40.50.150">
    <property type="entry name" value="Vaccinia Virus protein VP39"/>
    <property type="match status" value="1"/>
</dbReference>
<dbReference type="PANTHER" id="PTHR12496">
    <property type="entry name" value="CGI-41 METHYLTRANSFERASE"/>
    <property type="match status" value="1"/>
</dbReference>
<dbReference type="EMBL" id="LODT01000037">
    <property type="protein sequence ID" value="KYQ90482.1"/>
    <property type="molecule type" value="Genomic_DNA"/>
</dbReference>
<dbReference type="SUPFAM" id="SSF53335">
    <property type="entry name" value="S-adenosyl-L-methionine-dependent methyltransferases"/>
    <property type="match status" value="1"/>
</dbReference>
<dbReference type="InParanoid" id="A0A151Z961"/>
<sequence>MFKFVKKLLNYLKELFRSFLEKYKIEVIIEPLTDLESSGGIEITQKQPQGTHSGCGVNIGEIEDTGGGGSGLYIPTPFIDNDSPMVSSTRANCNCDIAMEISQLRSECQLLKLTLKELKDSFQIDNDKLYQCLQMLLSGSILVESLSRENKDLREENQLYLTEIREQRNHINNNNVDSAVFKVENERLLLEIAILKSQLKKFHITIPGHHHSSPIYTPQPTTSHSQIQYPIPNSYSNFQPCNFSPSSSTSSFSSTNIEEMDDLLKSQFQLNNKWNSPEYYRDKTIEEYTNDLIRFVREFSFLYSERAIDFFIRDIWNQLIPVEWRSSLMELDEQEQYQFHHCPFTRESWPKSLKDFIDISKRLSMPNSEPKHKEWKLTSTDVKEFKDMSSLFRGMSSKKIHEILRFSEFINECNSGSLISNPPRRLVDIGSGEGYLTLVLSHHFNYQISGIDYSNHCLQQAQNRQSYIEKQRIVNKLHQSNTTIKKPQSYLNDNIGDDMDLKTKFINEKVQIQNEYARDFDIESSPMYIVNLNDQTDIINELESQMKSKKECENYQLIGLHTCGLLPKYMIENFVKNSRIGSLIDVSCCYYKIENQEQHQFLSNVMKVDNSDFVLSKAALKLSCEAPDQDIDSFRFNIKSYYFRAILEKCLRDENIGDDISIRGISRKHYESFSTYLDQCLIRIKKQQPHIQISNSFQNSANTQYNNVQKLGFSSKVSIFLMLRSCLAPLLESLILVDRYLYLSQYTPSIQSYIIPLFNPSVSPRNLVLVSYKTQNN</sequence>